<dbReference type="EMBL" id="JACAQR010000029">
    <property type="protein sequence ID" value="NWD44264.1"/>
    <property type="molecule type" value="Genomic_DNA"/>
</dbReference>
<accession>A0AAJ3H862</accession>
<protein>
    <submittedName>
        <fullName evidence="1">Uncharacterized protein</fullName>
    </submittedName>
</protein>
<evidence type="ECO:0000313" key="2">
    <source>
        <dbReference type="Proteomes" id="UP000546584"/>
    </source>
</evidence>
<comment type="caution">
    <text evidence="1">The sequence shown here is derived from an EMBL/GenBank/DDBJ whole genome shotgun (WGS) entry which is preliminary data.</text>
</comment>
<reference evidence="1 2" key="1">
    <citation type="submission" date="2020-04" db="EMBL/GenBank/DDBJ databases">
        <title>Molecular characterization of pseudomonads from Agaricus bisporus reveal novel blotch 2 pathogens in Western Europe.</title>
        <authorList>
            <person name="Taparia T."/>
            <person name="Krijger M."/>
            <person name="Haynes E."/>
            <person name="Elpinstone J.G."/>
            <person name="Noble R."/>
            <person name="Van Der Wolf J."/>
        </authorList>
    </citation>
    <scope>NUCLEOTIDE SEQUENCE [LARGE SCALE GENOMIC DNA]</scope>
    <source>
        <strain evidence="1 2">IPO3753</strain>
    </source>
</reference>
<gene>
    <name evidence="1" type="ORF">HX826_20510</name>
</gene>
<dbReference type="AlphaFoldDB" id="A0AAJ3H862"/>
<name>A0AAJ3H862_9PSED</name>
<dbReference type="Proteomes" id="UP000546584">
    <property type="component" value="Unassembled WGS sequence"/>
</dbReference>
<evidence type="ECO:0000313" key="1">
    <source>
        <dbReference type="EMBL" id="NWD44264.1"/>
    </source>
</evidence>
<organism evidence="1 2">
    <name type="scientific">Pseudomonas yamanorum</name>
    <dbReference type="NCBI Taxonomy" id="515393"/>
    <lineage>
        <taxon>Bacteria</taxon>
        <taxon>Pseudomonadati</taxon>
        <taxon>Pseudomonadota</taxon>
        <taxon>Gammaproteobacteria</taxon>
        <taxon>Pseudomonadales</taxon>
        <taxon>Pseudomonadaceae</taxon>
        <taxon>Pseudomonas</taxon>
    </lineage>
</organism>
<dbReference type="RefSeq" id="WP_177026735.1">
    <property type="nucleotide sequence ID" value="NZ_JACAQR010000029.1"/>
</dbReference>
<sequence>MTSTPRSPMPTALWKERGSSIEPVGVNTPVMSDAMSVGSQVSFLESTLYALYHGRYCQN</sequence>
<proteinExistence type="predicted"/>